<protein>
    <recommendedName>
        <fullName evidence="5">DNA polymerase beta</fullName>
        <ecNumber evidence="3">2.7.7.7</ecNumber>
        <ecNumber evidence="4">4.2.99.18</ecNumber>
    </recommendedName>
    <alternativeName>
        <fullName evidence="16">5'-deoxyribose-phosphate lyase</fullName>
    </alternativeName>
    <alternativeName>
        <fullName evidence="17">AP lyase</fullName>
    </alternativeName>
</protein>
<dbReference type="GO" id="GO:0003677">
    <property type="term" value="F:DNA binding"/>
    <property type="evidence" value="ECO:0007669"/>
    <property type="project" value="InterPro"/>
</dbReference>
<dbReference type="AlphaFoldDB" id="A0A7V3ZTY1"/>
<evidence type="ECO:0000259" key="23">
    <source>
        <dbReference type="SMART" id="SM00481"/>
    </source>
</evidence>
<evidence type="ECO:0000256" key="17">
    <source>
        <dbReference type="ARBA" id="ARBA00035726"/>
    </source>
</evidence>
<feature type="domain" description="Helix-hairpin-helix DNA-binding motif class 1" evidence="22">
    <location>
        <begin position="128"/>
        <end position="147"/>
    </location>
</feature>
<keyword evidence="25" id="KW-0540">Nuclease</keyword>
<dbReference type="Gene3D" id="3.30.210.10">
    <property type="entry name" value="DNA polymerase, thumb domain"/>
    <property type="match status" value="1"/>
</dbReference>
<dbReference type="SUPFAM" id="SSF89550">
    <property type="entry name" value="PHP domain-like"/>
    <property type="match status" value="1"/>
</dbReference>
<comment type="function">
    <text evidence="20">Repair polymerase that plays a key role in base-excision repair. During this process, the damaged base is excised by specific DNA glycosylases, the DNA backbone is nicked at the abasic site by an apurinic/apyrimidic (AP) endonuclease, and POLB removes 5'-deoxyribose-phosphate from the preincised AP site acting as a 5'-deoxyribose-phosphate lyase (5'-dRP lyase); through its DNA polymerase activity, it adds one nucleotide to the 3' end of the arising single-nucleotide gap. Conducts 'gap-filling' DNA synthesis in a stepwise distributive fashion rather than in a processive fashion as for other DNA polymerases. It is also able to cleave sugar-phosphate bonds 3' to an intact AP site, acting as an AP lyase.</text>
</comment>
<comment type="catalytic activity">
    <reaction evidence="21">
        <text>DNA(n) + a 2'-deoxyribonucleoside 5'-triphosphate = DNA(n+1) + diphosphate</text>
        <dbReference type="Rhea" id="RHEA:22508"/>
        <dbReference type="Rhea" id="RHEA-COMP:17339"/>
        <dbReference type="Rhea" id="RHEA-COMP:17340"/>
        <dbReference type="ChEBI" id="CHEBI:33019"/>
        <dbReference type="ChEBI" id="CHEBI:61560"/>
        <dbReference type="ChEBI" id="CHEBI:173112"/>
        <dbReference type="EC" id="2.7.7.7"/>
    </reaction>
</comment>
<dbReference type="InterPro" id="IPR028207">
    <property type="entry name" value="DNA_pol_B_palm_palm"/>
</dbReference>
<dbReference type="Gene3D" id="3.20.20.140">
    <property type="entry name" value="Metal-dependent hydrolases"/>
    <property type="match status" value="1"/>
</dbReference>
<keyword evidence="25" id="KW-0378">Hydrolase</keyword>
<dbReference type="SMART" id="SM00481">
    <property type="entry name" value="POLIIIAc"/>
    <property type="match status" value="1"/>
</dbReference>
<dbReference type="GO" id="GO:0008270">
    <property type="term" value="F:zinc ion binding"/>
    <property type="evidence" value="ECO:0007669"/>
    <property type="project" value="TreeGrafter"/>
</dbReference>
<evidence type="ECO:0000256" key="6">
    <source>
        <dbReference type="ARBA" id="ARBA00022481"/>
    </source>
</evidence>
<dbReference type="InterPro" id="IPR043519">
    <property type="entry name" value="NT_sf"/>
</dbReference>
<gene>
    <name evidence="25" type="primary">polX</name>
    <name evidence="25" type="ORF">ENU72_03330</name>
</gene>
<dbReference type="PANTHER" id="PTHR36928">
    <property type="entry name" value="PHOSPHATASE YCDX-RELATED"/>
    <property type="match status" value="1"/>
</dbReference>
<dbReference type="CDD" id="cd00141">
    <property type="entry name" value="NT_POLXc"/>
    <property type="match status" value="1"/>
</dbReference>
<evidence type="ECO:0000259" key="22">
    <source>
        <dbReference type="SMART" id="SM00278"/>
    </source>
</evidence>
<keyword evidence="7" id="KW-0237">DNA synthesis</keyword>
<evidence type="ECO:0000256" key="7">
    <source>
        <dbReference type="ARBA" id="ARBA00022634"/>
    </source>
</evidence>
<dbReference type="PANTHER" id="PTHR36928:SF1">
    <property type="entry name" value="PHOSPHATASE YCDX-RELATED"/>
    <property type="match status" value="1"/>
</dbReference>
<dbReference type="Gene3D" id="1.10.150.110">
    <property type="entry name" value="DNA polymerase beta, N-terminal domain-like"/>
    <property type="match status" value="1"/>
</dbReference>
<accession>A0A7V3ZTY1</accession>
<comment type="catalytic activity">
    <reaction evidence="18">
        <text>2'-deoxyribonucleotide-(2'-deoxyribose 5'-phosphate)-2'-deoxyribonucleotide-DNA = a 3'-end 2'-deoxyribonucleotide-(2,3-dehydro-2,3-deoxyribose 5'-phosphate)-DNA + a 5'-end 5'-phospho-2'-deoxyribonucleoside-DNA + H(+)</text>
        <dbReference type="Rhea" id="RHEA:66592"/>
        <dbReference type="Rhea" id="RHEA-COMP:13180"/>
        <dbReference type="Rhea" id="RHEA-COMP:16897"/>
        <dbReference type="Rhea" id="RHEA-COMP:17067"/>
        <dbReference type="ChEBI" id="CHEBI:15378"/>
        <dbReference type="ChEBI" id="CHEBI:136412"/>
        <dbReference type="ChEBI" id="CHEBI:157695"/>
        <dbReference type="ChEBI" id="CHEBI:167181"/>
        <dbReference type="EC" id="4.2.99.18"/>
    </reaction>
</comment>
<evidence type="ECO:0000256" key="12">
    <source>
        <dbReference type="ARBA" id="ARBA00022843"/>
    </source>
</evidence>
<keyword evidence="9" id="KW-0548">Nucleotidyltransferase</keyword>
<dbReference type="Gene3D" id="1.10.150.20">
    <property type="entry name" value="5' to 3' exonuclease, C-terminal subdomain"/>
    <property type="match status" value="1"/>
</dbReference>
<dbReference type="SMART" id="SM00483">
    <property type="entry name" value="POLXc"/>
    <property type="match status" value="1"/>
</dbReference>
<name>A0A7V3ZTY1_UNCW3</name>
<evidence type="ECO:0000256" key="9">
    <source>
        <dbReference type="ARBA" id="ARBA00022695"/>
    </source>
</evidence>
<dbReference type="InterPro" id="IPR047967">
    <property type="entry name" value="PolX_PHP"/>
</dbReference>
<evidence type="ECO:0000256" key="10">
    <source>
        <dbReference type="ARBA" id="ARBA00022705"/>
    </source>
</evidence>
<dbReference type="CDD" id="cd07436">
    <property type="entry name" value="PHP_PolX"/>
    <property type="match status" value="1"/>
</dbReference>
<comment type="subcellular location">
    <subcellularLocation>
        <location evidence="2">Cytoplasm</location>
    </subcellularLocation>
</comment>
<keyword evidence="11" id="KW-0227">DNA damage</keyword>
<comment type="cofactor">
    <cofactor evidence="1">
        <name>Mg(2+)</name>
        <dbReference type="ChEBI" id="CHEBI:18420"/>
    </cofactor>
</comment>
<dbReference type="InterPro" id="IPR027421">
    <property type="entry name" value="DNA_pol_lamdba_lyase_dom_sf"/>
</dbReference>
<dbReference type="InterPro" id="IPR029398">
    <property type="entry name" value="PolB_thumb"/>
</dbReference>
<keyword evidence="6" id="KW-0488">Methylation</keyword>
<dbReference type="InterPro" id="IPR016195">
    <property type="entry name" value="Pol/histidinol_Pase-like"/>
</dbReference>
<feature type="domain" description="Polymerase/histidinol phosphatase N-terminal" evidence="23">
    <location>
        <begin position="339"/>
        <end position="418"/>
    </location>
</feature>
<evidence type="ECO:0000256" key="11">
    <source>
        <dbReference type="ARBA" id="ARBA00022763"/>
    </source>
</evidence>
<keyword evidence="12" id="KW-0832">Ubl conjugation</keyword>
<evidence type="ECO:0000256" key="20">
    <source>
        <dbReference type="ARBA" id="ARBA00045548"/>
    </source>
</evidence>
<dbReference type="SMART" id="SM00278">
    <property type="entry name" value="HhH1"/>
    <property type="match status" value="3"/>
</dbReference>
<evidence type="ECO:0000313" key="25">
    <source>
        <dbReference type="EMBL" id="HGK54038.1"/>
    </source>
</evidence>
<reference evidence="25" key="1">
    <citation type="journal article" date="2020" name="mSystems">
        <title>Genome- and Community-Level Interaction Insights into Carbon Utilization and Element Cycling Functions of Hydrothermarchaeota in Hydrothermal Sediment.</title>
        <authorList>
            <person name="Zhou Z."/>
            <person name="Liu Y."/>
            <person name="Xu W."/>
            <person name="Pan J."/>
            <person name="Luo Z.H."/>
            <person name="Li M."/>
        </authorList>
    </citation>
    <scope>NUCLEOTIDE SEQUENCE [LARGE SCALE GENOMIC DNA]</scope>
    <source>
        <strain evidence="25">SpSt-695</strain>
    </source>
</reference>
<keyword evidence="25" id="KW-0269">Exonuclease</keyword>
<keyword evidence="10" id="KW-0235">DNA replication</keyword>
<evidence type="ECO:0000259" key="24">
    <source>
        <dbReference type="SMART" id="SM00483"/>
    </source>
</evidence>
<dbReference type="EC" id="4.2.99.18" evidence="4"/>
<dbReference type="Pfam" id="PF14792">
    <property type="entry name" value="DNA_pol_B_palm"/>
    <property type="match status" value="1"/>
</dbReference>
<dbReference type="SUPFAM" id="SSF81301">
    <property type="entry name" value="Nucleotidyltransferase"/>
    <property type="match status" value="1"/>
</dbReference>
<evidence type="ECO:0000256" key="3">
    <source>
        <dbReference type="ARBA" id="ARBA00012417"/>
    </source>
</evidence>
<evidence type="ECO:0000256" key="13">
    <source>
        <dbReference type="ARBA" id="ARBA00022932"/>
    </source>
</evidence>
<proteinExistence type="predicted"/>
<comment type="catalytic activity">
    <reaction evidence="19">
        <text>a 5'-end 2'-deoxyribose-2'-deoxyribonucleotide-DNA = (2E,4S)-4-hydroxypenten-2-al-5-phosphate + a 5'-end 5'-phospho-2'-deoxyribonucleoside-DNA + H(+)</text>
        <dbReference type="Rhea" id="RHEA:76255"/>
        <dbReference type="Rhea" id="RHEA-COMP:13180"/>
        <dbReference type="Rhea" id="RHEA-COMP:18657"/>
        <dbReference type="ChEBI" id="CHEBI:15378"/>
        <dbReference type="ChEBI" id="CHEBI:136412"/>
        <dbReference type="ChEBI" id="CHEBI:195194"/>
        <dbReference type="ChEBI" id="CHEBI:195195"/>
    </reaction>
</comment>
<evidence type="ECO:0000256" key="15">
    <source>
        <dbReference type="ARBA" id="ARBA00023204"/>
    </source>
</evidence>
<feature type="domain" description="DNA-directed DNA polymerase X" evidence="24">
    <location>
        <begin position="3"/>
        <end position="315"/>
    </location>
</feature>
<dbReference type="PIRSF" id="PIRSF005047">
    <property type="entry name" value="UCP005047_YshC"/>
    <property type="match status" value="1"/>
</dbReference>
<dbReference type="InterPro" id="IPR004013">
    <property type="entry name" value="PHP_dom"/>
</dbReference>
<dbReference type="InterPro" id="IPR050243">
    <property type="entry name" value="PHP_phosphatase"/>
</dbReference>
<dbReference type="GO" id="GO:0004527">
    <property type="term" value="F:exonuclease activity"/>
    <property type="evidence" value="ECO:0007669"/>
    <property type="project" value="UniProtKB-KW"/>
</dbReference>
<dbReference type="InterPro" id="IPR037160">
    <property type="entry name" value="DNA_Pol_thumb_sf"/>
</dbReference>
<evidence type="ECO:0000256" key="5">
    <source>
        <dbReference type="ARBA" id="ARBA00020020"/>
    </source>
</evidence>
<sequence length="571" mass="64658">MNRFNKEVAEIFFKIADALEILGEMQFKVLAYRKAARVISELPDDLREIYKKGKLEEIPGIGEGIAKKIKEYIETGKMKKAEEVLSRLPEGLLPLMSIPSLGPKTIALAYKKLGVKNIDDLKRVLKDGSLARLPGMGEKKIENIIKGIELWEKGQQRFLLGEVYPLVEGIIEELKAHKEIIEAIPAGSYRRMKETVGDIDILVMTEEGKKAVDIFCSLKGVERILAQGDTKGSCIFHGNIQVDLRAIPPESFGSALQYFTGSKAHNVHLRSIAKQKGLKISEYGVFKEDKKIAGEKEEDVYESIGLIWIPPEMREDTGEIELAISKKLPELIDYNDVKGDLHVHSKYSDGTMTLEEIALWGKKMGYEYIAVCDHSQSVKYAGGLEIDDIEKKIEEIKRINEKKIGCYLIMGAEVDILPDGSLDYPDEILKKIDLVLISVHTGFKKDNTDRILKALDNPYVHGLSHPTGRLLGQREGYPVDIEKVIEKAKEKNKLLEINAYYERLDLYDIYLRKAKEKGVKFLIGTDAHHLGQLWMMKLGIGMARRGWLEKEDIINTLSYKELLDFLNSIRK</sequence>
<dbReference type="Pfam" id="PF02811">
    <property type="entry name" value="PHP"/>
    <property type="match status" value="1"/>
</dbReference>
<dbReference type="EMBL" id="DTDP01000153">
    <property type="protein sequence ID" value="HGK54038.1"/>
    <property type="molecule type" value="Genomic_DNA"/>
</dbReference>
<organism evidence="25">
    <name type="scientific">candidate division WOR-3 bacterium</name>
    <dbReference type="NCBI Taxonomy" id="2052148"/>
    <lineage>
        <taxon>Bacteria</taxon>
        <taxon>Bacteria division WOR-3</taxon>
    </lineage>
</organism>
<keyword evidence="8" id="KW-0808">Transferase</keyword>
<evidence type="ECO:0000256" key="18">
    <source>
        <dbReference type="ARBA" id="ARBA00044632"/>
    </source>
</evidence>
<dbReference type="InterPro" id="IPR003141">
    <property type="entry name" value="Pol/His_phosphatase_N"/>
</dbReference>
<feature type="domain" description="Helix-hairpin-helix DNA-binding motif class 1" evidence="22">
    <location>
        <begin position="53"/>
        <end position="72"/>
    </location>
</feature>
<dbReference type="InterPro" id="IPR010996">
    <property type="entry name" value="HHH_MUS81"/>
</dbReference>
<dbReference type="GO" id="GO:0005829">
    <property type="term" value="C:cytosol"/>
    <property type="evidence" value="ECO:0007669"/>
    <property type="project" value="TreeGrafter"/>
</dbReference>
<dbReference type="PRINTS" id="PR00870">
    <property type="entry name" value="DNAPOLXBETA"/>
</dbReference>
<evidence type="ECO:0000256" key="16">
    <source>
        <dbReference type="ARBA" id="ARBA00035717"/>
    </source>
</evidence>
<dbReference type="SUPFAM" id="SSF47802">
    <property type="entry name" value="DNA polymerase beta, N-terminal domain-like"/>
    <property type="match status" value="1"/>
</dbReference>
<evidence type="ECO:0000256" key="1">
    <source>
        <dbReference type="ARBA" id="ARBA00001946"/>
    </source>
</evidence>
<evidence type="ECO:0000256" key="2">
    <source>
        <dbReference type="ARBA" id="ARBA00004496"/>
    </source>
</evidence>
<dbReference type="InterPro" id="IPR002054">
    <property type="entry name" value="DNA-dir_DNA_pol_X"/>
</dbReference>
<dbReference type="InterPro" id="IPR022311">
    <property type="entry name" value="PolX-like"/>
</dbReference>
<dbReference type="GO" id="GO:0003887">
    <property type="term" value="F:DNA-directed DNA polymerase activity"/>
    <property type="evidence" value="ECO:0007669"/>
    <property type="project" value="UniProtKB-KW"/>
</dbReference>
<evidence type="ECO:0000256" key="4">
    <source>
        <dbReference type="ARBA" id="ARBA00012720"/>
    </source>
</evidence>
<evidence type="ECO:0000256" key="8">
    <source>
        <dbReference type="ARBA" id="ARBA00022679"/>
    </source>
</evidence>
<dbReference type="Gene3D" id="3.30.460.10">
    <property type="entry name" value="Beta Polymerase, domain 2"/>
    <property type="match status" value="1"/>
</dbReference>
<evidence type="ECO:0000256" key="14">
    <source>
        <dbReference type="ARBA" id="ARBA00023053"/>
    </source>
</evidence>
<dbReference type="Pfam" id="PF14520">
    <property type="entry name" value="HHH_5"/>
    <property type="match status" value="1"/>
</dbReference>
<dbReference type="GO" id="GO:0042578">
    <property type="term" value="F:phosphoric ester hydrolase activity"/>
    <property type="evidence" value="ECO:0007669"/>
    <property type="project" value="TreeGrafter"/>
</dbReference>
<keyword evidence="15" id="KW-0234">DNA repair</keyword>
<feature type="domain" description="Helix-hairpin-helix DNA-binding motif class 1" evidence="22">
    <location>
        <begin position="93"/>
        <end position="112"/>
    </location>
</feature>
<keyword evidence="14" id="KW-0915">Sodium</keyword>
<dbReference type="Pfam" id="PF14716">
    <property type="entry name" value="HHH_8"/>
    <property type="match status" value="1"/>
</dbReference>
<evidence type="ECO:0000256" key="19">
    <source>
        <dbReference type="ARBA" id="ARBA00044678"/>
    </source>
</evidence>
<dbReference type="NCBIfam" id="NF006375">
    <property type="entry name" value="PRK08609.1"/>
    <property type="match status" value="1"/>
</dbReference>
<comment type="caution">
    <text evidence="25">The sequence shown here is derived from an EMBL/GenBank/DDBJ whole genome shotgun (WGS) entry which is preliminary data.</text>
</comment>
<dbReference type="GO" id="GO:0140078">
    <property type="term" value="F:class I DNA-(apurinic or apyrimidinic site) endonuclease activity"/>
    <property type="evidence" value="ECO:0007669"/>
    <property type="project" value="UniProtKB-EC"/>
</dbReference>
<keyword evidence="13" id="KW-0239">DNA-directed DNA polymerase</keyword>
<dbReference type="Pfam" id="PF14791">
    <property type="entry name" value="DNA_pol_B_thumb"/>
    <property type="match status" value="1"/>
</dbReference>
<evidence type="ECO:0000256" key="21">
    <source>
        <dbReference type="ARBA" id="ARBA00049244"/>
    </source>
</evidence>
<dbReference type="GO" id="GO:0006281">
    <property type="term" value="P:DNA repair"/>
    <property type="evidence" value="ECO:0007669"/>
    <property type="project" value="UniProtKB-KW"/>
</dbReference>
<dbReference type="InterPro" id="IPR003583">
    <property type="entry name" value="Hlx-hairpin-Hlx_DNA-bd_motif"/>
</dbReference>
<dbReference type="EC" id="2.7.7.7" evidence="3"/>
<dbReference type="InterPro" id="IPR002008">
    <property type="entry name" value="DNA_pol_X_beta-like"/>
</dbReference>